<evidence type="ECO:0000313" key="3">
    <source>
        <dbReference type="Proteomes" id="UP000464178"/>
    </source>
</evidence>
<proteinExistence type="predicted"/>
<dbReference type="EMBL" id="LR593886">
    <property type="protein sequence ID" value="VTR91997.1"/>
    <property type="molecule type" value="Genomic_DNA"/>
</dbReference>
<dbReference type="RefSeq" id="WP_162666921.1">
    <property type="nucleotide sequence ID" value="NZ_LR593886.1"/>
</dbReference>
<dbReference type="Proteomes" id="UP000464178">
    <property type="component" value="Chromosome"/>
</dbReference>
<keyword evidence="3" id="KW-1185">Reference proteome</keyword>
<accession>A0A6P2CTW1</accession>
<keyword evidence="1" id="KW-0732">Signal</keyword>
<name>A0A6P2CTW1_9BACT</name>
<protein>
    <recommendedName>
        <fullName evidence="4">Thioredoxin domain-containing protein</fullName>
    </recommendedName>
</protein>
<evidence type="ECO:0008006" key="4">
    <source>
        <dbReference type="Google" id="ProtNLM"/>
    </source>
</evidence>
<feature type="chain" id="PRO_5027119264" description="Thioredoxin domain-containing protein" evidence="1">
    <location>
        <begin position="21"/>
        <end position="196"/>
    </location>
</feature>
<gene>
    <name evidence="2" type="ORF">SOIL9_57170</name>
</gene>
<organism evidence="2 3">
    <name type="scientific">Gemmata massiliana</name>
    <dbReference type="NCBI Taxonomy" id="1210884"/>
    <lineage>
        <taxon>Bacteria</taxon>
        <taxon>Pseudomonadati</taxon>
        <taxon>Planctomycetota</taxon>
        <taxon>Planctomycetia</taxon>
        <taxon>Gemmatales</taxon>
        <taxon>Gemmataceae</taxon>
        <taxon>Gemmata</taxon>
    </lineage>
</organism>
<evidence type="ECO:0000256" key="1">
    <source>
        <dbReference type="SAM" id="SignalP"/>
    </source>
</evidence>
<dbReference type="KEGG" id="gms:SOIL9_57170"/>
<feature type="signal peptide" evidence="1">
    <location>
        <begin position="1"/>
        <end position="20"/>
    </location>
</feature>
<dbReference type="AlphaFoldDB" id="A0A6P2CTW1"/>
<sequence>MTRLLLCLPLVCVLALPLQAVDPCVSGTPVGKRPSPYSFLVATGPQRGQQTCYVCEQHEGNKPAVIVFARTTSDSVGKLVTKLDAATLAKKDSGGKVWMTLLADKADLDSLAKWAQKQGIKNAPVGVYEDEDGPPSYKLHKDADVTVLLFVKQKVTANFAFRAGELDDKAIESVLKAVPALFEAKPAERTEPVPQP</sequence>
<reference evidence="2 3" key="1">
    <citation type="submission" date="2019-05" db="EMBL/GenBank/DDBJ databases">
        <authorList>
            <consortium name="Science for Life Laboratories"/>
        </authorList>
    </citation>
    <scope>NUCLEOTIDE SEQUENCE [LARGE SCALE GENOMIC DNA]</scope>
    <source>
        <strain evidence="2">Soil9</strain>
    </source>
</reference>
<evidence type="ECO:0000313" key="2">
    <source>
        <dbReference type="EMBL" id="VTR91997.1"/>
    </source>
</evidence>